<dbReference type="GO" id="GO:0090141">
    <property type="term" value="P:positive regulation of mitochondrial fission"/>
    <property type="evidence" value="ECO:0007669"/>
    <property type="project" value="UniProtKB-UniRule"/>
</dbReference>
<keyword evidence="5 10" id="KW-0175">Coiled coil</keyword>
<dbReference type="PANTHER" id="PTHR16501">
    <property type="entry name" value="TRANSPORT AND GOLGI ORGANIZATION PROTEIN 11"/>
    <property type="match status" value="1"/>
</dbReference>
<reference evidence="12" key="1">
    <citation type="submission" date="2024-06" db="EMBL/GenBank/DDBJ databases">
        <authorList>
            <person name="Liu X."/>
            <person name="Lenzi L."/>
            <person name="Haldenby T S."/>
            <person name="Uol C."/>
        </authorList>
    </citation>
    <scope>NUCLEOTIDE SEQUENCE</scope>
</reference>
<dbReference type="Pfam" id="PF05644">
    <property type="entry name" value="Miff"/>
    <property type="match status" value="1"/>
</dbReference>
<dbReference type="InterPro" id="IPR008518">
    <property type="entry name" value="Mff/Tango-11"/>
</dbReference>
<keyword evidence="4" id="KW-1133">Transmembrane helix</keyword>
<evidence type="ECO:0000256" key="1">
    <source>
        <dbReference type="ARBA" id="ARBA00009806"/>
    </source>
</evidence>
<feature type="coiled-coil region" evidence="10">
    <location>
        <begin position="172"/>
        <end position="199"/>
    </location>
</feature>
<dbReference type="AlphaFoldDB" id="A0AAV2TGA5"/>
<organism evidence="12 13">
    <name type="scientific">Calicophoron daubneyi</name>
    <name type="common">Rumen fluke</name>
    <name type="synonym">Paramphistomum daubneyi</name>
    <dbReference type="NCBI Taxonomy" id="300641"/>
    <lineage>
        <taxon>Eukaryota</taxon>
        <taxon>Metazoa</taxon>
        <taxon>Spiralia</taxon>
        <taxon>Lophotrochozoa</taxon>
        <taxon>Platyhelminthes</taxon>
        <taxon>Trematoda</taxon>
        <taxon>Digenea</taxon>
        <taxon>Plagiorchiida</taxon>
        <taxon>Pronocephalata</taxon>
        <taxon>Paramphistomoidea</taxon>
        <taxon>Paramphistomidae</taxon>
        <taxon>Calicophoron</taxon>
    </lineage>
</organism>
<evidence type="ECO:0000256" key="8">
    <source>
        <dbReference type="ARBA" id="ARBA00023140"/>
    </source>
</evidence>
<comment type="subcellular location">
    <subcellularLocation>
        <location evidence="9">Mitochondrion outer membrane</location>
        <topology evidence="9">Single-pass type IV membrane protein</topology>
    </subcellularLocation>
    <subcellularLocation>
        <location evidence="9">Peroxisome</location>
    </subcellularLocation>
</comment>
<evidence type="ECO:0000259" key="11">
    <source>
        <dbReference type="Pfam" id="PF05644"/>
    </source>
</evidence>
<evidence type="ECO:0000256" key="2">
    <source>
        <dbReference type="ARBA" id="ARBA00022692"/>
    </source>
</evidence>
<dbReference type="GO" id="GO:0005777">
    <property type="term" value="C:peroxisome"/>
    <property type="evidence" value="ECO:0007669"/>
    <property type="project" value="UniProtKB-SubCell"/>
</dbReference>
<evidence type="ECO:0000313" key="12">
    <source>
        <dbReference type="EMBL" id="CAL5135104.1"/>
    </source>
</evidence>
<comment type="function">
    <text evidence="9">Plays a role in mitochondrial and peroxisomal fission. Promotes the recruitment and association of the fission mediator dynamin-related protein 1 (DNM1L) to the mitochondrial surface.</text>
</comment>
<name>A0AAV2TGA5_CALDB</name>
<keyword evidence="2" id="KW-0812">Transmembrane</keyword>
<dbReference type="GO" id="GO:0000266">
    <property type="term" value="P:mitochondrial fission"/>
    <property type="evidence" value="ECO:0007669"/>
    <property type="project" value="UniProtKB-UniRule"/>
</dbReference>
<comment type="caution">
    <text evidence="12">The sequence shown here is derived from an EMBL/GenBank/DDBJ whole genome shotgun (WGS) entry which is preliminary data.</text>
</comment>
<proteinExistence type="inferred from homology"/>
<keyword evidence="3 9" id="KW-1000">Mitochondrion outer membrane</keyword>
<keyword evidence="6 9" id="KW-0496">Mitochondrion</keyword>
<evidence type="ECO:0000256" key="5">
    <source>
        <dbReference type="ARBA" id="ARBA00023054"/>
    </source>
</evidence>
<dbReference type="PANTHER" id="PTHR16501:SF6">
    <property type="entry name" value="TRANSPORT AND GOLGI ORGANIZATION PROTEIN 11"/>
    <property type="match status" value="1"/>
</dbReference>
<sequence length="223" mass="25159">MSELLDGFYRSAECPDEYIKDISKKMQVPHRISFGSTETLSNKPVMAASNDINMAVPEKIVVSSGVTDKKTKQDTYTTYDVSLDDLDINPMIVTRPSLPPPPSTLVLNEIEYPDLDRLYSERQDLVPDSSIQNQTTVNPTDRNKIPKLPVVALAQTCELEQQNNSASLVSNHSGDEKRLRVLEKRVAKLEREFSRRSQLDQVCLVVLGVYLALKAIRSLFRVY</sequence>
<evidence type="ECO:0000256" key="6">
    <source>
        <dbReference type="ARBA" id="ARBA00023128"/>
    </source>
</evidence>
<dbReference type="GO" id="GO:0005741">
    <property type="term" value="C:mitochondrial outer membrane"/>
    <property type="evidence" value="ECO:0007669"/>
    <property type="project" value="UniProtKB-SubCell"/>
</dbReference>
<evidence type="ECO:0000313" key="13">
    <source>
        <dbReference type="Proteomes" id="UP001497525"/>
    </source>
</evidence>
<feature type="domain" description="Mff-like" evidence="11">
    <location>
        <begin position="17"/>
        <end position="118"/>
    </location>
</feature>
<keyword evidence="7" id="KW-0472">Membrane</keyword>
<dbReference type="EMBL" id="CAXLJL010000245">
    <property type="protein sequence ID" value="CAL5135104.1"/>
    <property type="molecule type" value="Genomic_DNA"/>
</dbReference>
<dbReference type="GO" id="GO:0006626">
    <property type="term" value="P:protein targeting to mitochondrion"/>
    <property type="evidence" value="ECO:0007669"/>
    <property type="project" value="TreeGrafter"/>
</dbReference>
<dbReference type="Proteomes" id="UP001497525">
    <property type="component" value="Unassembled WGS sequence"/>
</dbReference>
<evidence type="ECO:0000256" key="7">
    <source>
        <dbReference type="ARBA" id="ARBA00023136"/>
    </source>
</evidence>
<accession>A0AAV2TGA5</accession>
<gene>
    <name evidence="12" type="ORF">CDAUBV1_LOCUS9164</name>
</gene>
<dbReference type="InterPro" id="IPR039433">
    <property type="entry name" value="Mff-like_dom"/>
</dbReference>
<evidence type="ECO:0000256" key="3">
    <source>
        <dbReference type="ARBA" id="ARBA00022787"/>
    </source>
</evidence>
<dbReference type="GO" id="GO:0090314">
    <property type="term" value="P:positive regulation of protein targeting to membrane"/>
    <property type="evidence" value="ECO:0007669"/>
    <property type="project" value="UniProtKB-UniRule"/>
</dbReference>
<evidence type="ECO:0000256" key="4">
    <source>
        <dbReference type="ARBA" id="ARBA00022989"/>
    </source>
</evidence>
<keyword evidence="8 9" id="KW-0576">Peroxisome</keyword>
<evidence type="ECO:0000256" key="9">
    <source>
        <dbReference type="RuleBase" id="RU368040"/>
    </source>
</evidence>
<evidence type="ECO:0000256" key="10">
    <source>
        <dbReference type="SAM" id="Coils"/>
    </source>
</evidence>
<comment type="similarity">
    <text evidence="1 9">Belongs to the Tango11 family.</text>
</comment>
<protein>
    <recommendedName>
        <fullName evidence="9">Mitochondrial fission factor</fullName>
    </recommendedName>
</protein>